<evidence type="ECO:0000256" key="12">
    <source>
        <dbReference type="SAM" id="Phobius"/>
    </source>
</evidence>
<name>A0A2I4D997_AUSLI</name>
<evidence type="ECO:0000256" key="6">
    <source>
        <dbReference type="ARBA" id="ARBA00023065"/>
    </source>
</evidence>
<dbReference type="InterPro" id="IPR046342">
    <property type="entry name" value="CBS_dom_sf"/>
</dbReference>
<dbReference type="InParanoid" id="A0A2I4D997"/>
<dbReference type="Gene3D" id="1.10.3080.10">
    <property type="entry name" value="Clc chloride channel"/>
    <property type="match status" value="1"/>
</dbReference>
<keyword evidence="9" id="KW-0869">Chloride channel</keyword>
<dbReference type="Pfam" id="PF00654">
    <property type="entry name" value="Voltage_CLC"/>
    <property type="match status" value="1"/>
</dbReference>
<accession>A0A2I4D997</accession>
<dbReference type="InterPro" id="IPR050970">
    <property type="entry name" value="Cl_channel_volt-gated"/>
</dbReference>
<evidence type="ECO:0000256" key="7">
    <source>
        <dbReference type="ARBA" id="ARBA00023122"/>
    </source>
</evidence>
<keyword evidence="9" id="KW-0407">Ion channel</keyword>
<feature type="chain" id="PRO_5014161820" evidence="13">
    <location>
        <begin position="26"/>
        <end position="402"/>
    </location>
</feature>
<dbReference type="AlphaFoldDB" id="A0A2I4D997"/>
<keyword evidence="2" id="KW-0813">Transport</keyword>
<dbReference type="GeneID" id="106536164"/>
<dbReference type="PRINTS" id="PR00762">
    <property type="entry name" value="CLCHANNEL"/>
</dbReference>
<dbReference type="Gene3D" id="3.10.580.10">
    <property type="entry name" value="CBS-domain"/>
    <property type="match status" value="1"/>
</dbReference>
<protein>
    <submittedName>
        <fullName evidence="15">Chloride channel protein 2</fullName>
    </submittedName>
</protein>
<evidence type="ECO:0000256" key="11">
    <source>
        <dbReference type="SAM" id="MobiDB-lite"/>
    </source>
</evidence>
<dbReference type="PANTHER" id="PTHR45720">
    <property type="entry name" value="CHLORIDE CHANNEL PROTEIN 2"/>
    <property type="match status" value="1"/>
</dbReference>
<sequence>MKKRLLYPALVTLLISTLTFPPGFGQFMAGKLTQEESLATLLDNQTWSTQGIAEDYIGSVWKPPEVSVFVTLSLFVVMKFCMSSLAITMPIPCGAFVPAFVIGSGLGRLIGESMAALYPDGFHSNGSSYHIMPGSYAVVGAAALSGALIHGFSPAVIVLELTGQISHIMPVIIAVILANAVAQSLQPSLYDSMIKLKKLPYLPELGWGNHEKYNIRVEDIMEREMWYITLNCCYRDLQNVLTSGHLKTLALVESAESMILLGSIERAQLQSLLSQQLSRSRRLEYIKERANAEKKCLSVVSYSDGDDGRQRASQEVRFQVATEESPLSPTHHSVQKPLKSALKRPSVVETPTELPNSSHDRSNIALKNLFCCSPDIEALEEPPPGFKDFFGDDVYDNMTHKE</sequence>
<dbReference type="InterPro" id="IPR001807">
    <property type="entry name" value="ClC"/>
</dbReference>
<keyword evidence="6" id="KW-0406">Ion transport</keyword>
<dbReference type="SUPFAM" id="SSF81340">
    <property type="entry name" value="Clc chloride channel"/>
    <property type="match status" value="1"/>
</dbReference>
<feature type="transmembrane region" description="Helical" evidence="12">
    <location>
        <begin position="138"/>
        <end position="159"/>
    </location>
</feature>
<dbReference type="FunFam" id="3.10.580.10:FF:000056">
    <property type="entry name" value="Chloride channel protein"/>
    <property type="match status" value="1"/>
</dbReference>
<dbReference type="SUPFAM" id="SSF54631">
    <property type="entry name" value="CBS-domain pair"/>
    <property type="match status" value="1"/>
</dbReference>
<keyword evidence="10" id="KW-0868">Chloride</keyword>
<evidence type="ECO:0000256" key="5">
    <source>
        <dbReference type="ARBA" id="ARBA00022989"/>
    </source>
</evidence>
<keyword evidence="14" id="KW-1185">Reference proteome</keyword>
<dbReference type="Proteomes" id="UP000192220">
    <property type="component" value="Unplaced"/>
</dbReference>
<feature type="transmembrane region" description="Helical" evidence="12">
    <location>
        <begin position="171"/>
        <end position="190"/>
    </location>
</feature>
<feature type="signal peptide" evidence="13">
    <location>
        <begin position="1"/>
        <end position="25"/>
    </location>
</feature>
<keyword evidence="3 12" id="KW-0812">Transmembrane</keyword>
<dbReference type="GO" id="GO:0005886">
    <property type="term" value="C:plasma membrane"/>
    <property type="evidence" value="ECO:0007669"/>
    <property type="project" value="TreeGrafter"/>
</dbReference>
<reference evidence="15" key="1">
    <citation type="submission" date="2025-08" db="UniProtKB">
        <authorList>
            <consortium name="RefSeq"/>
        </authorList>
    </citation>
    <scope>IDENTIFICATION</scope>
</reference>
<evidence type="ECO:0000256" key="13">
    <source>
        <dbReference type="SAM" id="SignalP"/>
    </source>
</evidence>
<evidence type="ECO:0000313" key="15">
    <source>
        <dbReference type="RefSeq" id="XP_013888816.1"/>
    </source>
</evidence>
<evidence type="ECO:0000313" key="14">
    <source>
        <dbReference type="Proteomes" id="UP000192220"/>
    </source>
</evidence>
<evidence type="ECO:0000256" key="10">
    <source>
        <dbReference type="ARBA" id="ARBA00023214"/>
    </source>
</evidence>
<feature type="non-terminal residue" evidence="15">
    <location>
        <position position="402"/>
    </location>
</feature>
<evidence type="ECO:0000256" key="1">
    <source>
        <dbReference type="ARBA" id="ARBA00004141"/>
    </source>
</evidence>
<keyword evidence="13" id="KW-0732">Signal</keyword>
<keyword evidence="7" id="KW-0129">CBS domain</keyword>
<dbReference type="FunFam" id="1.10.3080.10:FF:000033">
    <property type="entry name" value="Chloride channel, voltage-sensitive 1"/>
    <property type="match status" value="1"/>
</dbReference>
<dbReference type="GO" id="GO:0034707">
    <property type="term" value="C:chloride channel complex"/>
    <property type="evidence" value="ECO:0007669"/>
    <property type="project" value="UniProtKB-KW"/>
</dbReference>
<evidence type="ECO:0000256" key="8">
    <source>
        <dbReference type="ARBA" id="ARBA00023136"/>
    </source>
</evidence>
<keyword evidence="4" id="KW-0677">Repeat</keyword>
<gene>
    <name evidence="15" type="primary">LOC106536164</name>
</gene>
<evidence type="ECO:0000256" key="3">
    <source>
        <dbReference type="ARBA" id="ARBA00022692"/>
    </source>
</evidence>
<dbReference type="KEGG" id="alim:106536164"/>
<dbReference type="GO" id="GO:0005247">
    <property type="term" value="F:voltage-gated chloride channel activity"/>
    <property type="evidence" value="ECO:0007669"/>
    <property type="project" value="TreeGrafter"/>
</dbReference>
<evidence type="ECO:0000256" key="2">
    <source>
        <dbReference type="ARBA" id="ARBA00022448"/>
    </source>
</evidence>
<evidence type="ECO:0000256" key="4">
    <source>
        <dbReference type="ARBA" id="ARBA00022737"/>
    </source>
</evidence>
<dbReference type="OrthoDB" id="4564at2759"/>
<organism evidence="14 15">
    <name type="scientific">Austrofundulus limnaeus</name>
    <name type="common">Annual killifish</name>
    <dbReference type="NCBI Taxonomy" id="52670"/>
    <lineage>
        <taxon>Eukaryota</taxon>
        <taxon>Metazoa</taxon>
        <taxon>Chordata</taxon>
        <taxon>Craniata</taxon>
        <taxon>Vertebrata</taxon>
        <taxon>Euteleostomi</taxon>
        <taxon>Actinopterygii</taxon>
        <taxon>Neopterygii</taxon>
        <taxon>Teleostei</taxon>
        <taxon>Neoteleostei</taxon>
        <taxon>Acanthomorphata</taxon>
        <taxon>Ovalentaria</taxon>
        <taxon>Atherinomorphae</taxon>
        <taxon>Cyprinodontiformes</taxon>
        <taxon>Rivulidae</taxon>
        <taxon>Austrofundulus</taxon>
    </lineage>
</organism>
<feature type="transmembrane region" description="Helical" evidence="12">
    <location>
        <begin position="95"/>
        <end position="118"/>
    </location>
</feature>
<keyword evidence="8 12" id="KW-0472">Membrane</keyword>
<proteinExistence type="predicted"/>
<dbReference type="RefSeq" id="XP_013888816.1">
    <property type="nucleotide sequence ID" value="XM_014033362.1"/>
</dbReference>
<feature type="region of interest" description="Disordered" evidence="11">
    <location>
        <begin position="321"/>
        <end position="360"/>
    </location>
</feature>
<evidence type="ECO:0000256" key="9">
    <source>
        <dbReference type="ARBA" id="ARBA00023173"/>
    </source>
</evidence>
<dbReference type="InterPro" id="IPR014743">
    <property type="entry name" value="Cl-channel_core"/>
</dbReference>
<keyword evidence="5 12" id="KW-1133">Transmembrane helix</keyword>
<comment type="subcellular location">
    <subcellularLocation>
        <location evidence="1">Membrane</location>
        <topology evidence="1">Multi-pass membrane protein</topology>
    </subcellularLocation>
</comment>
<dbReference type="PANTHER" id="PTHR45720:SF6">
    <property type="entry name" value="CHLORIDE CHANNEL PROTEIN 2"/>
    <property type="match status" value="1"/>
</dbReference>
<feature type="transmembrane region" description="Helical" evidence="12">
    <location>
        <begin position="66"/>
        <end position="88"/>
    </location>
</feature>
<dbReference type="STRING" id="52670.A0A2I4D997"/>